<accession>A0ABT2KDU4</accession>
<feature type="transmembrane region" description="Helical" evidence="2">
    <location>
        <begin position="168"/>
        <end position="188"/>
    </location>
</feature>
<dbReference type="Proteomes" id="UP001320702">
    <property type="component" value="Unassembled WGS sequence"/>
</dbReference>
<keyword evidence="4" id="KW-1185">Reference proteome</keyword>
<evidence type="ECO:0008006" key="5">
    <source>
        <dbReference type="Google" id="ProtNLM"/>
    </source>
</evidence>
<keyword evidence="2" id="KW-0812">Transmembrane</keyword>
<feature type="compositionally biased region" description="Basic and acidic residues" evidence="1">
    <location>
        <begin position="121"/>
        <end position="140"/>
    </location>
</feature>
<feature type="transmembrane region" description="Helical" evidence="2">
    <location>
        <begin position="265"/>
        <end position="284"/>
    </location>
</feature>
<comment type="caution">
    <text evidence="3">The sequence shown here is derived from an EMBL/GenBank/DDBJ whole genome shotgun (WGS) entry which is preliminary data.</text>
</comment>
<name>A0ABT2KDU4_9RHOB</name>
<feature type="transmembrane region" description="Helical" evidence="2">
    <location>
        <begin position="385"/>
        <end position="412"/>
    </location>
</feature>
<dbReference type="RefSeq" id="WP_260278599.1">
    <property type="nucleotide sequence ID" value="NZ_JANAVZ010000017.1"/>
</dbReference>
<keyword evidence="2" id="KW-1133">Transmembrane helix</keyword>
<feature type="transmembrane region" description="Helical" evidence="2">
    <location>
        <begin position="208"/>
        <end position="229"/>
    </location>
</feature>
<feature type="transmembrane region" description="Helical" evidence="2">
    <location>
        <begin position="432"/>
        <end position="454"/>
    </location>
</feature>
<feature type="transmembrane region" description="Helical" evidence="2">
    <location>
        <begin position="325"/>
        <end position="347"/>
    </location>
</feature>
<gene>
    <name evidence="3" type="ORF">MU516_17780</name>
</gene>
<protein>
    <recommendedName>
        <fullName evidence="5">Transmembrane protein</fullName>
    </recommendedName>
</protein>
<proteinExistence type="predicted"/>
<dbReference type="EMBL" id="JANAVZ010000017">
    <property type="protein sequence ID" value="MCT4334703.1"/>
    <property type="molecule type" value="Genomic_DNA"/>
</dbReference>
<evidence type="ECO:0000313" key="4">
    <source>
        <dbReference type="Proteomes" id="UP001320702"/>
    </source>
</evidence>
<feature type="region of interest" description="Disordered" evidence="1">
    <location>
        <begin position="116"/>
        <end position="140"/>
    </location>
</feature>
<sequence length="525" mass="58146">MIKNGKYFSLPDECDDDFKSLFMRVAATGIGRPVDHDGCPQGPWTPELLAEAISQIDANRTGIDLRTVQLWFKDNEKGISTSNIRWLARVLGCNDPEGSSAWQVALMRSQARLAARRQSRHRTDGGTGKEHVDPPRDIKPEQVQGDVRRPWFDLARVSEAIFSRGSPLNLPASVFAGAVALQFVSYFLSIHSVTYVRDDGITKQIGFLWAPNWTVVFLILMPIFFAFVIDQVTTWKNESRVALLSYIGEHDRSDQWMRRVEASSYTYWAAFLLCLGFAGVFQWVSVRLLPVLHGDGPFAIDWGSLAYVRPDEFGIFGQAAFTGAAYLYMSLCFYLFIAGLILLSNLVDDFAHICKALGPQPSIVPIDRAQSAGTRIMRGILRASVAGLLVAMCMKLQSLYVVTTAPSVWGWLISDSGSIMTSFGNPIDWGNFSMPTHFTSLLVALMVGTVYLYAAIRIGNATPVQVPLARPTTAVLFLALVYLLIGVVAGFSILLAIAIAVAVYGFFDPYFGSRYERQMVRLDVS</sequence>
<evidence type="ECO:0000256" key="1">
    <source>
        <dbReference type="SAM" id="MobiDB-lite"/>
    </source>
</evidence>
<organism evidence="3 4">
    <name type="scientific">Paracoccus maritimus</name>
    <dbReference type="NCBI Taxonomy" id="2933292"/>
    <lineage>
        <taxon>Bacteria</taxon>
        <taxon>Pseudomonadati</taxon>
        <taxon>Pseudomonadota</taxon>
        <taxon>Alphaproteobacteria</taxon>
        <taxon>Rhodobacterales</taxon>
        <taxon>Paracoccaceae</taxon>
        <taxon>Paracoccus</taxon>
    </lineage>
</organism>
<keyword evidence="2" id="KW-0472">Membrane</keyword>
<dbReference type="InterPro" id="IPR058114">
    <property type="entry name" value="RcgA-like"/>
</dbReference>
<feature type="transmembrane region" description="Helical" evidence="2">
    <location>
        <begin position="475"/>
        <end position="507"/>
    </location>
</feature>
<reference evidence="3 4" key="1">
    <citation type="submission" date="2022-04" db="EMBL/GenBank/DDBJ databases">
        <title>Paracoccus sp. YLB-12 draft genome sequence.</title>
        <authorList>
            <person name="Yu L."/>
        </authorList>
    </citation>
    <scope>NUCLEOTIDE SEQUENCE [LARGE SCALE GENOMIC DNA]</scope>
    <source>
        <strain evidence="3 4">YLB-12</strain>
    </source>
</reference>
<dbReference type="NCBIfam" id="NF047336">
    <property type="entry name" value="conj_memb_RcgA"/>
    <property type="match status" value="1"/>
</dbReference>
<evidence type="ECO:0000256" key="2">
    <source>
        <dbReference type="SAM" id="Phobius"/>
    </source>
</evidence>
<evidence type="ECO:0000313" key="3">
    <source>
        <dbReference type="EMBL" id="MCT4334703.1"/>
    </source>
</evidence>